<evidence type="ECO:0000313" key="3">
    <source>
        <dbReference type="WBParaSite" id="maker-uti_cns_0008463-snap-gene-0.4-mRNA-1"/>
    </source>
</evidence>
<dbReference type="AlphaFoldDB" id="A0A1I8HXI5"/>
<accession>A0A1I8HXI5</accession>
<dbReference type="WBParaSite" id="maker-uti_cns_0008463-snap-gene-0.4-mRNA-1">
    <property type="protein sequence ID" value="maker-uti_cns_0008463-snap-gene-0.4-mRNA-1"/>
    <property type="gene ID" value="maker-uti_cns_0008463-snap-gene-0.4"/>
</dbReference>
<keyword evidence="2" id="KW-1185">Reference proteome</keyword>
<feature type="compositionally biased region" description="Low complexity" evidence="1">
    <location>
        <begin position="148"/>
        <end position="162"/>
    </location>
</feature>
<feature type="region of interest" description="Disordered" evidence="1">
    <location>
        <begin position="12"/>
        <end position="39"/>
    </location>
</feature>
<feature type="compositionally biased region" description="Low complexity" evidence="1">
    <location>
        <begin position="19"/>
        <end position="39"/>
    </location>
</feature>
<evidence type="ECO:0000256" key="1">
    <source>
        <dbReference type="SAM" id="MobiDB-lite"/>
    </source>
</evidence>
<protein>
    <submittedName>
        <fullName evidence="3">Ral GTPase-activating protein subunit alpha-2</fullName>
    </submittedName>
</protein>
<sequence length="233" mass="24510">MDTKTAAVLRLSREKLNSSSDAAAPLALDEETPGSAPAGAATAAASAASMSGNATGAAAAGSASTGGASGHQSGSGSHTLSSALLWRRMIGCLGDVNAIEEPAILADVYTHLGNMLDKLLYLRLNQDFTYVRRSSLCDVGNGPDEAGVRSSGSSASLPPLLVRPRRRPPRGAPAFIPPVAHIVPWLLAACRLPVSRFQEARLQALRLLCRATVRRHDNDVSPKHLAQFYWILH</sequence>
<proteinExistence type="predicted"/>
<reference evidence="3" key="1">
    <citation type="submission" date="2016-11" db="UniProtKB">
        <authorList>
            <consortium name="WormBaseParasite"/>
        </authorList>
    </citation>
    <scope>IDENTIFICATION</scope>
</reference>
<feature type="region of interest" description="Disordered" evidence="1">
    <location>
        <begin position="143"/>
        <end position="163"/>
    </location>
</feature>
<evidence type="ECO:0000313" key="2">
    <source>
        <dbReference type="Proteomes" id="UP000095280"/>
    </source>
</evidence>
<dbReference type="Proteomes" id="UP000095280">
    <property type="component" value="Unplaced"/>
</dbReference>
<name>A0A1I8HXI5_9PLAT</name>
<organism evidence="2 3">
    <name type="scientific">Macrostomum lignano</name>
    <dbReference type="NCBI Taxonomy" id="282301"/>
    <lineage>
        <taxon>Eukaryota</taxon>
        <taxon>Metazoa</taxon>
        <taxon>Spiralia</taxon>
        <taxon>Lophotrochozoa</taxon>
        <taxon>Platyhelminthes</taxon>
        <taxon>Rhabditophora</taxon>
        <taxon>Macrostomorpha</taxon>
        <taxon>Macrostomida</taxon>
        <taxon>Macrostomidae</taxon>
        <taxon>Macrostomum</taxon>
    </lineage>
</organism>